<name>A0A9X3XCA0_9BACT</name>
<reference evidence="2 3" key="1">
    <citation type="submission" date="2021-04" db="EMBL/GenBank/DDBJ databases">
        <title>Genome analysis of Polyangium sp.</title>
        <authorList>
            <person name="Li Y."/>
            <person name="Wang J."/>
        </authorList>
    </citation>
    <scope>NUCLEOTIDE SEQUENCE [LARGE SCALE GENOMIC DNA]</scope>
    <source>
        <strain evidence="2 3">SDU14</strain>
    </source>
</reference>
<feature type="signal peptide" evidence="1">
    <location>
        <begin position="1"/>
        <end position="25"/>
    </location>
</feature>
<sequence>MKTRLSKRCFGLSAALLLCAAPAAAQDSVSADAAQAGKVPPSDVRVGGYAGVFSAYERGATVGIHAQYRLGLFEVGGFGEGGTEFMSQYAGFGATAGLAWRAPFGLRLTACGALGLHAYQNVGARILSPDPGADGTTAFAGARVGASYVFGRGPNHVEVGMMGLYEGDLVRTTVTTHYQEVDWLDGNSREATSTHTVGTDRFGALVTVGWTRDLL</sequence>
<feature type="chain" id="PRO_5040746856" description="Outer membrane protein beta-barrel domain-containing protein" evidence="1">
    <location>
        <begin position="26"/>
        <end position="215"/>
    </location>
</feature>
<dbReference type="Proteomes" id="UP001151081">
    <property type="component" value="Unassembled WGS sequence"/>
</dbReference>
<protein>
    <recommendedName>
        <fullName evidence="4">Outer membrane protein beta-barrel domain-containing protein</fullName>
    </recommendedName>
</protein>
<dbReference type="EMBL" id="JAGTJJ010000059">
    <property type="protein sequence ID" value="MDC3987822.1"/>
    <property type="molecule type" value="Genomic_DNA"/>
</dbReference>
<comment type="caution">
    <text evidence="2">The sequence shown here is derived from an EMBL/GenBank/DDBJ whole genome shotgun (WGS) entry which is preliminary data.</text>
</comment>
<dbReference type="AlphaFoldDB" id="A0A9X3XCA0"/>
<evidence type="ECO:0000256" key="1">
    <source>
        <dbReference type="SAM" id="SignalP"/>
    </source>
</evidence>
<proteinExistence type="predicted"/>
<dbReference type="RefSeq" id="WP_272427884.1">
    <property type="nucleotide sequence ID" value="NZ_JAGTJJ010000059.1"/>
</dbReference>
<evidence type="ECO:0008006" key="4">
    <source>
        <dbReference type="Google" id="ProtNLM"/>
    </source>
</evidence>
<evidence type="ECO:0000313" key="3">
    <source>
        <dbReference type="Proteomes" id="UP001151081"/>
    </source>
</evidence>
<organism evidence="2 3">
    <name type="scientific">Polyangium jinanense</name>
    <dbReference type="NCBI Taxonomy" id="2829994"/>
    <lineage>
        <taxon>Bacteria</taxon>
        <taxon>Pseudomonadati</taxon>
        <taxon>Myxococcota</taxon>
        <taxon>Polyangia</taxon>
        <taxon>Polyangiales</taxon>
        <taxon>Polyangiaceae</taxon>
        <taxon>Polyangium</taxon>
    </lineage>
</organism>
<gene>
    <name evidence="2" type="ORF">KEG57_45580</name>
</gene>
<keyword evidence="3" id="KW-1185">Reference proteome</keyword>
<accession>A0A9X3XCA0</accession>
<keyword evidence="1" id="KW-0732">Signal</keyword>
<evidence type="ECO:0000313" key="2">
    <source>
        <dbReference type="EMBL" id="MDC3987822.1"/>
    </source>
</evidence>